<dbReference type="RefSeq" id="WP_231333361.1">
    <property type="nucleotide sequence ID" value="NZ_CP059572.1"/>
</dbReference>
<feature type="chain" id="PRO_5046013041" description="Peptidase inhibitor family I36" evidence="1">
    <location>
        <begin position="25"/>
        <end position="143"/>
    </location>
</feature>
<proteinExistence type="predicted"/>
<evidence type="ECO:0000313" key="3">
    <source>
        <dbReference type="Proteomes" id="UP001049518"/>
    </source>
</evidence>
<organism evidence="2 3">
    <name type="scientific">Actinomadura graeca</name>
    <dbReference type="NCBI Taxonomy" id="2750812"/>
    <lineage>
        <taxon>Bacteria</taxon>
        <taxon>Bacillati</taxon>
        <taxon>Actinomycetota</taxon>
        <taxon>Actinomycetes</taxon>
        <taxon>Streptosporangiales</taxon>
        <taxon>Thermomonosporaceae</taxon>
        <taxon>Actinomadura</taxon>
    </lineage>
</organism>
<sequence>MENRGRTLVVALAAAGGMVGFAVAGVPANSASRYVGTPGQESRCRDHDSVLACYYYSEWTSAYWGKGVNDPDLGDNRYFAGTGTGADQVVRNNSRRMVCKVQVPTRCESFYSTNYMGNMDWMYNGERGELSYTRNDNASVMIR</sequence>
<accession>A0ABX8QQ56</accession>
<keyword evidence="3" id="KW-1185">Reference proteome</keyword>
<reference evidence="2" key="1">
    <citation type="submission" date="2020-07" db="EMBL/GenBank/DDBJ databases">
        <authorList>
            <person name="Tarantini F.S."/>
            <person name="Hong K.W."/>
            <person name="Chan K.G."/>
        </authorList>
    </citation>
    <scope>NUCLEOTIDE SEQUENCE</scope>
    <source>
        <strain evidence="2">32-07</strain>
    </source>
</reference>
<name>A0ABX8QQ56_9ACTN</name>
<evidence type="ECO:0000256" key="1">
    <source>
        <dbReference type="SAM" id="SignalP"/>
    </source>
</evidence>
<evidence type="ECO:0008006" key="4">
    <source>
        <dbReference type="Google" id="ProtNLM"/>
    </source>
</evidence>
<protein>
    <recommendedName>
        <fullName evidence="4">Peptidase inhibitor family I36</fullName>
    </recommendedName>
</protein>
<keyword evidence="1" id="KW-0732">Signal</keyword>
<gene>
    <name evidence="2" type="ORF">AGRA3207_000988</name>
</gene>
<evidence type="ECO:0000313" key="2">
    <source>
        <dbReference type="EMBL" id="QXJ20299.1"/>
    </source>
</evidence>
<feature type="signal peptide" evidence="1">
    <location>
        <begin position="1"/>
        <end position="24"/>
    </location>
</feature>
<dbReference type="Proteomes" id="UP001049518">
    <property type="component" value="Chromosome"/>
</dbReference>
<dbReference type="EMBL" id="CP059572">
    <property type="protein sequence ID" value="QXJ20299.1"/>
    <property type="molecule type" value="Genomic_DNA"/>
</dbReference>